<proteinExistence type="predicted"/>
<dbReference type="GO" id="GO:0050660">
    <property type="term" value="F:flavin adenine dinucleotide binding"/>
    <property type="evidence" value="ECO:0007669"/>
    <property type="project" value="TreeGrafter"/>
</dbReference>
<dbReference type="Gene3D" id="3.50.50.60">
    <property type="entry name" value="FAD/NAD(P)-binding domain"/>
    <property type="match status" value="1"/>
</dbReference>
<dbReference type="InterPro" id="IPR036188">
    <property type="entry name" value="FAD/NAD-bd_sf"/>
</dbReference>
<dbReference type="PANTHER" id="PTHR43539">
    <property type="entry name" value="FLAVIN-BINDING MONOOXYGENASE-LIKE PROTEIN (AFU_ORTHOLOGUE AFUA_4G09220)"/>
    <property type="match status" value="1"/>
</dbReference>
<dbReference type="Proteomes" id="UP001138997">
    <property type="component" value="Unassembled WGS sequence"/>
</dbReference>
<protein>
    <submittedName>
        <fullName evidence="2">NAD(P)/FAD-dependent oxidoreductase</fullName>
    </submittedName>
</protein>
<reference evidence="2" key="1">
    <citation type="submission" date="2021-11" db="EMBL/GenBank/DDBJ databases">
        <title>Streptomyces corallinus and Kineosporia corallina sp. nov., two new coral-derived marine actinobacteria.</title>
        <authorList>
            <person name="Buangrab K."/>
            <person name="Sutthacheep M."/>
            <person name="Yeemin T."/>
            <person name="Harunari E."/>
            <person name="Igarashi Y."/>
            <person name="Sripreechasak P."/>
            <person name="Kanchanasin P."/>
            <person name="Tanasupawat S."/>
            <person name="Phongsopitanun W."/>
        </authorList>
    </citation>
    <scope>NUCLEOTIDE SEQUENCE</scope>
    <source>
        <strain evidence="2">JCM 31032</strain>
    </source>
</reference>
<name>A0A9X1NBZ8_9ACTN</name>
<dbReference type="EMBL" id="JAJOMB010000007">
    <property type="protein sequence ID" value="MCD5312422.1"/>
    <property type="molecule type" value="Genomic_DNA"/>
</dbReference>
<comment type="caution">
    <text evidence="2">The sequence shown here is derived from an EMBL/GenBank/DDBJ whole genome shotgun (WGS) entry which is preliminary data.</text>
</comment>
<dbReference type="AlphaFoldDB" id="A0A9X1NBZ8"/>
<keyword evidence="1" id="KW-0560">Oxidoreductase</keyword>
<sequence length="420" mass="45349">MGQTVNTEEQTDNAPLPPRVRYAIFCTLWRLEDEGSFVSDVTIVGAGAAGLAVAAQLKSRGVDSVVLERGDGVGASWRGRYDRLRLHTTRRLSALPGLAIPREYGRWVRRNDLVSYLQDYAEKFELDVRTGASVQRIEAAPDGGWSLQLADGTTRSTGTLIVAIGYLHTPFIPAWPGRESWSERIIHSAQYRNAKPFQGQDVVVVGTGNSGAEIASDLAEGGAASVSLAVRTPPHIVPRAVAGWPAQMNGILLGGLPERIFDPIAAGLMKVQMPDLRPYGLARPSEGLKKRLRTRRYVPLQDVGIVTDIRQRRVQPVAAVQSFSADSVELEDGTRLQPDVLIAATGYATGLRELLADPTLINSDGIPVVHAGDPVRPGLYFVGYDVTLGGMLRQVGIEAKRVAKHIADSADHRETEASAG</sequence>
<dbReference type="GO" id="GO:0004497">
    <property type="term" value="F:monooxygenase activity"/>
    <property type="evidence" value="ECO:0007669"/>
    <property type="project" value="TreeGrafter"/>
</dbReference>
<dbReference type="SUPFAM" id="SSF51905">
    <property type="entry name" value="FAD/NAD(P)-binding domain"/>
    <property type="match status" value="2"/>
</dbReference>
<evidence type="ECO:0000313" key="3">
    <source>
        <dbReference type="Proteomes" id="UP001138997"/>
    </source>
</evidence>
<dbReference type="InterPro" id="IPR050982">
    <property type="entry name" value="Auxin_biosynth/cation_transpt"/>
</dbReference>
<evidence type="ECO:0000313" key="2">
    <source>
        <dbReference type="EMBL" id="MCD5312422.1"/>
    </source>
</evidence>
<organism evidence="2 3">
    <name type="scientific">Kineosporia babensis</name>
    <dbReference type="NCBI Taxonomy" id="499548"/>
    <lineage>
        <taxon>Bacteria</taxon>
        <taxon>Bacillati</taxon>
        <taxon>Actinomycetota</taxon>
        <taxon>Actinomycetes</taxon>
        <taxon>Kineosporiales</taxon>
        <taxon>Kineosporiaceae</taxon>
        <taxon>Kineosporia</taxon>
    </lineage>
</organism>
<dbReference type="RefSeq" id="WP_231442601.1">
    <property type="nucleotide sequence ID" value="NZ_JAJOMB010000007.1"/>
</dbReference>
<gene>
    <name evidence="2" type="ORF">LR394_16050</name>
</gene>
<dbReference type="GO" id="GO:0005829">
    <property type="term" value="C:cytosol"/>
    <property type="evidence" value="ECO:0007669"/>
    <property type="project" value="TreeGrafter"/>
</dbReference>
<dbReference type="PRINTS" id="PR00368">
    <property type="entry name" value="FADPNR"/>
</dbReference>
<dbReference type="PANTHER" id="PTHR43539:SF78">
    <property type="entry name" value="FLAVIN-CONTAINING MONOOXYGENASE"/>
    <property type="match status" value="1"/>
</dbReference>
<accession>A0A9X1NBZ8</accession>
<evidence type="ECO:0000256" key="1">
    <source>
        <dbReference type="ARBA" id="ARBA00023002"/>
    </source>
</evidence>
<dbReference type="Pfam" id="PF13738">
    <property type="entry name" value="Pyr_redox_3"/>
    <property type="match status" value="1"/>
</dbReference>
<dbReference type="PRINTS" id="PR00469">
    <property type="entry name" value="PNDRDTASEII"/>
</dbReference>
<keyword evidence="3" id="KW-1185">Reference proteome</keyword>